<name>A0A427YC92_9TREE</name>
<evidence type="ECO:0008006" key="7">
    <source>
        <dbReference type="Google" id="ProtNLM"/>
    </source>
</evidence>
<dbReference type="Proteomes" id="UP000279236">
    <property type="component" value="Unassembled WGS sequence"/>
</dbReference>
<dbReference type="GO" id="GO:0005737">
    <property type="term" value="C:cytoplasm"/>
    <property type="evidence" value="ECO:0007669"/>
    <property type="project" value="UniProtKB-SubCell"/>
</dbReference>
<dbReference type="InterPro" id="IPR029021">
    <property type="entry name" value="Prot-tyrosine_phosphatase-like"/>
</dbReference>
<dbReference type="GeneID" id="39585676"/>
<dbReference type="RefSeq" id="XP_028480792.1">
    <property type="nucleotide sequence ID" value="XM_028616935.1"/>
</dbReference>
<dbReference type="SUPFAM" id="SSF52799">
    <property type="entry name" value="(Phosphotyrosine protein) phosphatases II"/>
    <property type="match status" value="1"/>
</dbReference>
<dbReference type="PANTHER" id="PTHR31126:SF18">
    <property type="entry name" value="PROTEIN-TYROSINE-PHOSPHATASE"/>
    <property type="match status" value="1"/>
</dbReference>
<feature type="region of interest" description="Disordered" evidence="4">
    <location>
        <begin position="186"/>
        <end position="222"/>
    </location>
</feature>
<evidence type="ECO:0000256" key="2">
    <source>
        <dbReference type="ARBA" id="ARBA00022490"/>
    </source>
</evidence>
<keyword evidence="6" id="KW-1185">Reference proteome</keyword>
<accession>A0A427YC92</accession>
<dbReference type="InterPro" id="IPR020428">
    <property type="entry name" value="PFA-DSPs"/>
</dbReference>
<protein>
    <recommendedName>
        <fullName evidence="7">Protein-tyrosine-phosphatase</fullName>
    </recommendedName>
</protein>
<keyword evidence="2" id="KW-0963">Cytoplasm</keyword>
<dbReference type="InterPro" id="IPR004861">
    <property type="entry name" value="Siw14-like"/>
</dbReference>
<evidence type="ECO:0000256" key="4">
    <source>
        <dbReference type="SAM" id="MobiDB-lite"/>
    </source>
</evidence>
<evidence type="ECO:0000313" key="6">
    <source>
        <dbReference type="Proteomes" id="UP000279236"/>
    </source>
</evidence>
<dbReference type="PANTHER" id="PTHR31126">
    <property type="entry name" value="TYROSINE-PROTEIN PHOSPHATASE"/>
    <property type="match status" value="1"/>
</dbReference>
<reference evidence="5 6" key="1">
    <citation type="submission" date="2018-11" db="EMBL/GenBank/DDBJ databases">
        <title>Genome sequence of Apiotrichum porosum DSM 27194.</title>
        <authorList>
            <person name="Aliyu H."/>
            <person name="Gorte O."/>
            <person name="Ochsenreither K."/>
        </authorList>
    </citation>
    <scope>NUCLEOTIDE SEQUENCE [LARGE SCALE GENOMIC DNA]</scope>
    <source>
        <strain evidence="5 6">DSM 27194</strain>
    </source>
</reference>
<comment type="subcellular location">
    <subcellularLocation>
        <location evidence="1">Cytoplasm</location>
    </subcellularLocation>
</comment>
<evidence type="ECO:0000313" key="5">
    <source>
        <dbReference type="EMBL" id="RSH88584.1"/>
    </source>
</evidence>
<proteinExistence type="predicted"/>
<dbReference type="GO" id="GO:0016791">
    <property type="term" value="F:phosphatase activity"/>
    <property type="evidence" value="ECO:0007669"/>
    <property type="project" value="InterPro"/>
</dbReference>
<evidence type="ECO:0000256" key="3">
    <source>
        <dbReference type="ARBA" id="ARBA00022801"/>
    </source>
</evidence>
<keyword evidence="3" id="KW-0378">Hydrolase</keyword>
<comment type="caution">
    <text evidence="5">The sequence shown here is derived from an EMBL/GenBank/DDBJ whole genome shotgun (WGS) entry which is preliminary data.</text>
</comment>
<dbReference type="CDD" id="cd14501">
    <property type="entry name" value="PFA-DSP"/>
    <property type="match status" value="1"/>
</dbReference>
<feature type="compositionally biased region" description="Basic and acidic residues" evidence="4">
    <location>
        <begin position="204"/>
        <end position="218"/>
    </location>
</feature>
<dbReference type="Gene3D" id="3.90.190.10">
    <property type="entry name" value="Protein tyrosine phosphatase superfamily"/>
    <property type="match status" value="1"/>
</dbReference>
<evidence type="ECO:0000256" key="1">
    <source>
        <dbReference type="ARBA" id="ARBA00004496"/>
    </source>
</evidence>
<dbReference type="STRING" id="105984.A0A427YC92"/>
<dbReference type="AlphaFoldDB" id="A0A427YC92"/>
<dbReference type="OrthoDB" id="6375174at2759"/>
<sequence>MASKQPSSSFIQVPTRFSIVEPGVYRSASPTAVEVPFLTSLGLRTIVSLSPEHPIKPLVSYARASGVDFVHLGSTLFQPLTDWKPIGDEVVKAALELILDVRSHPVLVIDPVGIHQTGVVFGCLRMMQGWNFASALSEYRSHSGPTKHRYADETYIELFDPDFVNLPPNHRLPAWWADGEVDNFDDDWVEEDPPPKEKKKSKKDKKEKEKEKEKEKQEATVAEGIIEATAELKLNGGEGGP</sequence>
<dbReference type="EMBL" id="RSCE01000001">
    <property type="protein sequence ID" value="RSH88584.1"/>
    <property type="molecule type" value="Genomic_DNA"/>
</dbReference>
<dbReference type="PRINTS" id="PR01911">
    <property type="entry name" value="PFDSPHPHTASE"/>
</dbReference>
<dbReference type="Pfam" id="PF03162">
    <property type="entry name" value="Y_phosphatase2"/>
    <property type="match status" value="1"/>
</dbReference>
<organism evidence="5 6">
    <name type="scientific">Apiotrichum porosum</name>
    <dbReference type="NCBI Taxonomy" id="105984"/>
    <lineage>
        <taxon>Eukaryota</taxon>
        <taxon>Fungi</taxon>
        <taxon>Dikarya</taxon>
        <taxon>Basidiomycota</taxon>
        <taxon>Agaricomycotina</taxon>
        <taxon>Tremellomycetes</taxon>
        <taxon>Trichosporonales</taxon>
        <taxon>Trichosporonaceae</taxon>
        <taxon>Apiotrichum</taxon>
    </lineage>
</organism>
<gene>
    <name evidence="5" type="ORF">EHS24_001133</name>
</gene>
<dbReference type="FunFam" id="3.90.190.10:FF:000035">
    <property type="entry name" value="Tyrosine phosphatase, putative"/>
    <property type="match status" value="1"/>
</dbReference>